<dbReference type="EMBL" id="JASGBQ010000002">
    <property type="protein sequence ID" value="MDI9241392.1"/>
    <property type="molecule type" value="Genomic_DNA"/>
</dbReference>
<sequence length="310" mass="34329">MKNQKRRFIQTSAVCLCFLCLCACGQKKTGAAEYVEQGMKALESGDFAGARSSLKAAGELSPEEPGIFRAMGIVDYREGNFTEAAEAFETALGLLGETGQRTLREDILQYKADAEMQSGNYEAAVTDYTSLVSLDGENAEYLFKKGKALISAGRPDEAVAVFLGVRELAPENLDYCEDIYLTLKEQGKSEEGLVFLEDILKNCEQNEKETERYGSACLEIARYDMEKGQYEQALQNLEAGLSGAEGAVQRELSYGEAVCHEYMGNYETALEKFTAYEENYGTDGKLEHEIAFLKTRTEQRNSGQENSEES</sequence>
<evidence type="ECO:0000256" key="1">
    <source>
        <dbReference type="ARBA" id="ARBA00022737"/>
    </source>
</evidence>
<protein>
    <submittedName>
        <fullName evidence="4">Tetratricopeptide repeat protein</fullName>
    </submittedName>
</protein>
<feature type="chain" id="PRO_5042926558" evidence="3">
    <location>
        <begin position="24"/>
        <end position="310"/>
    </location>
</feature>
<dbReference type="SMART" id="SM00028">
    <property type="entry name" value="TPR"/>
    <property type="match status" value="6"/>
</dbReference>
<keyword evidence="1" id="KW-0677">Repeat</keyword>
<dbReference type="SUPFAM" id="SSF48452">
    <property type="entry name" value="TPR-like"/>
    <property type="match status" value="1"/>
</dbReference>
<feature type="signal peptide" evidence="3">
    <location>
        <begin position="1"/>
        <end position="23"/>
    </location>
</feature>
<dbReference type="Gene3D" id="1.25.40.10">
    <property type="entry name" value="Tetratricopeptide repeat domain"/>
    <property type="match status" value="1"/>
</dbReference>
<dbReference type="AlphaFoldDB" id="A0AAP4EX44"/>
<accession>A0AAP4EX44</accession>
<evidence type="ECO:0000256" key="3">
    <source>
        <dbReference type="SAM" id="SignalP"/>
    </source>
</evidence>
<dbReference type="Pfam" id="PF13432">
    <property type="entry name" value="TPR_16"/>
    <property type="match status" value="3"/>
</dbReference>
<dbReference type="RefSeq" id="WP_283229901.1">
    <property type="nucleotide sequence ID" value="NZ_JASGBQ010000002.1"/>
</dbReference>
<keyword evidence="3" id="KW-0732">Signal</keyword>
<reference evidence="4 5" key="1">
    <citation type="submission" date="2023-05" db="EMBL/GenBank/DDBJ databases">
        <title>[ruminococcus] sp. nov., isolated from a pig farm feces dump.</title>
        <authorList>
            <person name="Chang Y.-H."/>
        </authorList>
    </citation>
    <scope>NUCLEOTIDE SEQUENCE [LARGE SCALE GENOMIC DNA]</scope>
    <source>
        <strain evidence="4 5">YH-rum2234</strain>
    </source>
</reference>
<comment type="caution">
    <text evidence="4">The sequence shown here is derived from an EMBL/GenBank/DDBJ whole genome shotgun (WGS) entry which is preliminary data.</text>
</comment>
<dbReference type="Proteomes" id="UP001300383">
    <property type="component" value="Unassembled WGS sequence"/>
</dbReference>
<keyword evidence="5" id="KW-1185">Reference proteome</keyword>
<dbReference type="InterPro" id="IPR019734">
    <property type="entry name" value="TPR_rpt"/>
</dbReference>
<dbReference type="PANTHER" id="PTHR44858">
    <property type="entry name" value="TETRATRICOPEPTIDE REPEAT PROTEIN 6"/>
    <property type="match status" value="1"/>
</dbReference>
<evidence type="ECO:0000313" key="4">
    <source>
        <dbReference type="EMBL" id="MDI9241392.1"/>
    </source>
</evidence>
<keyword evidence="2" id="KW-0802">TPR repeat</keyword>
<gene>
    <name evidence="4" type="ORF">QJ036_02725</name>
</gene>
<proteinExistence type="predicted"/>
<name>A0AAP4EX44_9FIRM</name>
<evidence type="ECO:0000313" key="5">
    <source>
        <dbReference type="Proteomes" id="UP001300383"/>
    </source>
</evidence>
<dbReference type="PANTHER" id="PTHR44858:SF1">
    <property type="entry name" value="UDP-N-ACETYLGLUCOSAMINE--PEPTIDE N-ACETYLGLUCOSAMINYLTRANSFERASE SPINDLY-RELATED"/>
    <property type="match status" value="1"/>
</dbReference>
<evidence type="ECO:0000256" key="2">
    <source>
        <dbReference type="ARBA" id="ARBA00022803"/>
    </source>
</evidence>
<organism evidence="4 5">
    <name type="scientific">Fusibacillus kribbianus</name>
    <dbReference type="NCBI Taxonomy" id="3044208"/>
    <lineage>
        <taxon>Bacteria</taxon>
        <taxon>Bacillati</taxon>
        <taxon>Bacillota</taxon>
        <taxon>Clostridia</taxon>
        <taxon>Lachnospirales</taxon>
        <taxon>Lachnospiraceae</taxon>
        <taxon>Fusibacillus</taxon>
    </lineage>
</organism>
<dbReference type="InterPro" id="IPR011990">
    <property type="entry name" value="TPR-like_helical_dom_sf"/>
</dbReference>
<dbReference type="InterPro" id="IPR050498">
    <property type="entry name" value="Ycf3"/>
</dbReference>